<feature type="transmembrane region" description="Helical" evidence="1">
    <location>
        <begin position="44"/>
        <end position="61"/>
    </location>
</feature>
<sequence>MFATEDAATAWFAKNDPGGVAFEYEVIRLDAPSRPTMNHVGRRTLICMALILALVVVWQIVR</sequence>
<keyword evidence="1" id="KW-0812">Transmembrane</keyword>
<name>A0A1Y2JXT2_BRAJP</name>
<dbReference type="EMBL" id="NAFL01000157">
    <property type="protein sequence ID" value="OSJ36966.1"/>
    <property type="molecule type" value="Genomic_DNA"/>
</dbReference>
<keyword evidence="1" id="KW-1133">Transmembrane helix</keyword>
<reference evidence="2 3" key="1">
    <citation type="submission" date="2017-03" db="EMBL/GenBank/DDBJ databases">
        <title>Whole genome sequences of fourteen strains of Bradyrhizobium canariense and one strain of Bradyrhizobium japonicum isolated from Lupinus (Papilionoideae: Genisteae) species in Algeria.</title>
        <authorList>
            <person name="Crovadore J."/>
            <person name="Chekireb D."/>
            <person name="Brachmann A."/>
            <person name="Chablais R."/>
            <person name="Cochard B."/>
            <person name="Lefort F."/>
        </authorList>
    </citation>
    <scope>NUCLEOTIDE SEQUENCE [LARGE SCALE GENOMIC DNA]</scope>
    <source>
        <strain evidence="2 3">UBMA197</strain>
    </source>
</reference>
<evidence type="ECO:0000313" key="3">
    <source>
        <dbReference type="Proteomes" id="UP000193335"/>
    </source>
</evidence>
<keyword evidence="1" id="KW-0472">Membrane</keyword>
<comment type="caution">
    <text evidence="2">The sequence shown here is derived from an EMBL/GenBank/DDBJ whole genome shotgun (WGS) entry which is preliminary data.</text>
</comment>
<dbReference type="AlphaFoldDB" id="A0A1Y2JXT2"/>
<protein>
    <submittedName>
        <fullName evidence="2">Uncharacterized protein</fullName>
    </submittedName>
</protein>
<organism evidence="2 3">
    <name type="scientific">Bradyrhizobium japonicum</name>
    <dbReference type="NCBI Taxonomy" id="375"/>
    <lineage>
        <taxon>Bacteria</taxon>
        <taxon>Pseudomonadati</taxon>
        <taxon>Pseudomonadota</taxon>
        <taxon>Alphaproteobacteria</taxon>
        <taxon>Hyphomicrobiales</taxon>
        <taxon>Nitrobacteraceae</taxon>
        <taxon>Bradyrhizobium</taxon>
    </lineage>
</organism>
<dbReference type="RefSeq" id="WP_085398267.1">
    <property type="nucleotide sequence ID" value="NZ_NAFL01000157.1"/>
</dbReference>
<gene>
    <name evidence="2" type="ORF">BSZ19_01680</name>
</gene>
<evidence type="ECO:0000256" key="1">
    <source>
        <dbReference type="SAM" id="Phobius"/>
    </source>
</evidence>
<proteinExistence type="predicted"/>
<evidence type="ECO:0000313" key="2">
    <source>
        <dbReference type="EMBL" id="OSJ36966.1"/>
    </source>
</evidence>
<accession>A0A1Y2JXT2</accession>
<dbReference type="Proteomes" id="UP000193335">
    <property type="component" value="Unassembled WGS sequence"/>
</dbReference>